<dbReference type="KEGG" id="stax:MC45_17655"/>
<dbReference type="SMART" id="SM00984">
    <property type="entry name" value="UDPG_MGDP_dh_C"/>
    <property type="match status" value="1"/>
</dbReference>
<organism evidence="6 7">
    <name type="scientific">Sphingomonas taxi</name>
    <dbReference type="NCBI Taxonomy" id="1549858"/>
    <lineage>
        <taxon>Bacteria</taxon>
        <taxon>Pseudomonadati</taxon>
        <taxon>Pseudomonadota</taxon>
        <taxon>Alphaproteobacteria</taxon>
        <taxon>Sphingomonadales</taxon>
        <taxon>Sphingomonadaceae</taxon>
        <taxon>Sphingomonas</taxon>
    </lineage>
</organism>
<dbReference type="GO" id="GO:0000271">
    <property type="term" value="P:polysaccharide biosynthetic process"/>
    <property type="evidence" value="ECO:0007669"/>
    <property type="project" value="InterPro"/>
</dbReference>
<dbReference type="SUPFAM" id="SSF52413">
    <property type="entry name" value="UDP-glucose/GDP-mannose dehydrogenase C-terminal domain"/>
    <property type="match status" value="1"/>
</dbReference>
<evidence type="ECO:0000313" key="7">
    <source>
        <dbReference type="Proteomes" id="UP000033200"/>
    </source>
</evidence>
<dbReference type="InterPro" id="IPR014026">
    <property type="entry name" value="UDP-Glc/GDP-Man_DH_dimer"/>
</dbReference>
<dbReference type="InterPro" id="IPR017476">
    <property type="entry name" value="UDP-Glc/GDP-Man"/>
</dbReference>
<dbReference type="Proteomes" id="UP000033200">
    <property type="component" value="Plasmid STP1"/>
</dbReference>
<evidence type="ECO:0000256" key="4">
    <source>
        <dbReference type="PIRNR" id="PIRNR000124"/>
    </source>
</evidence>
<dbReference type="HOGENOM" id="CLU_023810_3_1_5"/>
<evidence type="ECO:0000256" key="1">
    <source>
        <dbReference type="ARBA" id="ARBA00006601"/>
    </source>
</evidence>
<dbReference type="InterPro" id="IPR028359">
    <property type="entry name" value="UDP_ManNAc/GlcNAc_DH"/>
</dbReference>
<comment type="similarity">
    <text evidence="1 4">Belongs to the UDP-glucose/GDP-mannose dehydrogenase family.</text>
</comment>
<dbReference type="InterPro" id="IPR036291">
    <property type="entry name" value="NAD(P)-bd_dom_sf"/>
</dbReference>
<dbReference type="InterPro" id="IPR001732">
    <property type="entry name" value="UDP-Glc/GDP-Man_DH_N"/>
</dbReference>
<reference evidence="6 7" key="1">
    <citation type="submission" date="2014-09" db="EMBL/GenBank/DDBJ databases">
        <title>Using Illumina technology Improving SMRT sequencing Genome Assembly by RASTools.</title>
        <authorList>
            <person name="Zhou Y."/>
            <person name="Ma T."/>
            <person name="Liu T."/>
        </authorList>
    </citation>
    <scope>NUCLEOTIDE SEQUENCE [LARGE SCALE GENOMIC DNA]</scope>
    <source>
        <strain evidence="6 7">ATCC 55669</strain>
        <plasmid evidence="7">Plasmid STP1</plasmid>
    </source>
</reference>
<dbReference type="AlphaFoldDB" id="A0A097ELL2"/>
<feature type="domain" description="UDP-glucose/GDP-mannose dehydrogenase C-terminal" evidence="5">
    <location>
        <begin position="311"/>
        <end position="409"/>
    </location>
</feature>
<keyword evidence="7" id="KW-1185">Reference proteome</keyword>
<dbReference type="PANTHER" id="PTHR43491:SF2">
    <property type="entry name" value="UDP-N-ACETYL-D-MANNOSAMINE DEHYDROGENASE"/>
    <property type="match status" value="1"/>
</dbReference>
<dbReference type="InterPro" id="IPR014027">
    <property type="entry name" value="UDP-Glc/GDP-Man_DH_C"/>
</dbReference>
<dbReference type="SUPFAM" id="SSF51735">
    <property type="entry name" value="NAD(P)-binding Rossmann-fold domains"/>
    <property type="match status" value="1"/>
</dbReference>
<evidence type="ECO:0000313" key="6">
    <source>
        <dbReference type="EMBL" id="AIT08457.1"/>
    </source>
</evidence>
<dbReference type="PIRSF" id="PIRSF000124">
    <property type="entry name" value="UDPglc_GDPman_dh"/>
    <property type="match status" value="1"/>
</dbReference>
<dbReference type="Pfam" id="PF03721">
    <property type="entry name" value="UDPG_MGDP_dh_N"/>
    <property type="match status" value="1"/>
</dbReference>
<dbReference type="GO" id="GO:0051287">
    <property type="term" value="F:NAD binding"/>
    <property type="evidence" value="ECO:0007669"/>
    <property type="project" value="InterPro"/>
</dbReference>
<proteinExistence type="inferred from homology"/>
<keyword evidence="6" id="KW-0614">Plasmid</keyword>
<sequence length="421" mass="45426">MTRDKQTVIVVGLGYVGLPLAVALCRTTECWGLDIDTKRIAELKDGWDRTGEIDSERLGASGLILTDDPAACPPADVYIVTVPTPVDTNNQPDLSIVMAATRTVAGMIDSARQPVVIFESTVYPGVTEDLCGPEIERLSGLKAGQDFFLGYSPERINPGDREHTIDRITKVVSGQDASTLDRVAALYEGVTSGGVYRAASIKAAEAAKVIENAQRDINIAFVNEITQIFGKLDLSVWDVLDAARTKWNFLPFQPGLVGGHCIGVDPYYLSHLATTLGKDPQVILAGRNTNDAMAHWIAAQALGETKPASILVLGLTFKEDVPDLRNSKVADLVTVLAADTQVTVHDPLADAAEAAHEYGLTLDAEALNGRYDLVVLAVPHTHYKDRAASLGDLVGPKGRFFDLKRVVPILREQLGDRYVTI</sequence>
<dbReference type="SUPFAM" id="SSF48179">
    <property type="entry name" value="6-phosphogluconate dehydrogenase C-terminal domain-like"/>
    <property type="match status" value="1"/>
</dbReference>
<gene>
    <name evidence="6" type="ORF">MC45_17655</name>
</gene>
<dbReference type="InterPro" id="IPR036220">
    <property type="entry name" value="UDP-Glc/GDP-Man_DH_C_sf"/>
</dbReference>
<protein>
    <submittedName>
        <fullName evidence="6">UDP-N-acetyl-D-galactosamine dehydrogenase</fullName>
    </submittedName>
</protein>
<name>A0A097ELL2_9SPHN</name>
<evidence type="ECO:0000259" key="5">
    <source>
        <dbReference type="SMART" id="SM00984"/>
    </source>
</evidence>
<dbReference type="GO" id="GO:0016628">
    <property type="term" value="F:oxidoreductase activity, acting on the CH-CH group of donors, NAD or NADP as acceptor"/>
    <property type="evidence" value="ECO:0007669"/>
    <property type="project" value="InterPro"/>
</dbReference>
<keyword evidence="2" id="KW-0560">Oxidoreductase</keyword>
<accession>A0A097ELL2</accession>
<evidence type="ECO:0000256" key="3">
    <source>
        <dbReference type="ARBA" id="ARBA00023027"/>
    </source>
</evidence>
<dbReference type="eggNOG" id="COG0677">
    <property type="taxonomic scope" value="Bacteria"/>
</dbReference>
<dbReference type="PIRSF" id="PIRSF500136">
    <property type="entry name" value="UDP_ManNAc_DH"/>
    <property type="match status" value="1"/>
</dbReference>
<keyword evidence="3" id="KW-0520">NAD</keyword>
<dbReference type="EMBL" id="CP009572">
    <property type="protein sequence ID" value="AIT08457.1"/>
    <property type="molecule type" value="Genomic_DNA"/>
</dbReference>
<dbReference type="Gene3D" id="3.40.50.720">
    <property type="entry name" value="NAD(P)-binding Rossmann-like Domain"/>
    <property type="match status" value="2"/>
</dbReference>
<dbReference type="GO" id="GO:0016616">
    <property type="term" value="F:oxidoreductase activity, acting on the CH-OH group of donors, NAD or NADP as acceptor"/>
    <property type="evidence" value="ECO:0007669"/>
    <property type="project" value="InterPro"/>
</dbReference>
<dbReference type="NCBIfam" id="TIGR03026">
    <property type="entry name" value="NDP-sugDHase"/>
    <property type="match status" value="1"/>
</dbReference>
<dbReference type="RefSeq" id="WP_041394176.1">
    <property type="nucleotide sequence ID" value="NZ_CP009572.1"/>
</dbReference>
<evidence type="ECO:0000256" key="2">
    <source>
        <dbReference type="ARBA" id="ARBA00023002"/>
    </source>
</evidence>
<dbReference type="Pfam" id="PF00984">
    <property type="entry name" value="UDPG_MGDP_dh"/>
    <property type="match status" value="1"/>
</dbReference>
<geneLocation type="plasmid" evidence="6 7">
    <name>STP1</name>
</geneLocation>
<dbReference type="PANTHER" id="PTHR43491">
    <property type="entry name" value="UDP-N-ACETYL-D-MANNOSAMINE DEHYDROGENASE"/>
    <property type="match status" value="1"/>
</dbReference>
<dbReference type="Pfam" id="PF03720">
    <property type="entry name" value="UDPG_MGDP_dh_C"/>
    <property type="match status" value="1"/>
</dbReference>
<dbReference type="InterPro" id="IPR008927">
    <property type="entry name" value="6-PGluconate_DH-like_C_sf"/>
</dbReference>